<keyword evidence="1" id="KW-0812">Transmembrane</keyword>
<keyword evidence="1" id="KW-1133">Transmembrane helix</keyword>
<evidence type="ECO:0000256" key="1">
    <source>
        <dbReference type="SAM" id="Phobius"/>
    </source>
</evidence>
<organism evidence="2 3">
    <name type="scientific">Labilithrix luteola</name>
    <dbReference type="NCBI Taxonomy" id="1391654"/>
    <lineage>
        <taxon>Bacteria</taxon>
        <taxon>Pseudomonadati</taxon>
        <taxon>Myxococcota</taxon>
        <taxon>Polyangia</taxon>
        <taxon>Polyangiales</taxon>
        <taxon>Labilitrichaceae</taxon>
        <taxon>Labilithrix</taxon>
    </lineage>
</organism>
<evidence type="ECO:0008006" key="4">
    <source>
        <dbReference type="Google" id="ProtNLM"/>
    </source>
</evidence>
<dbReference type="KEGG" id="llu:AKJ09_04735"/>
<protein>
    <recommendedName>
        <fullName evidence="4">Anti sigma-E protein RseA N-terminal domain-containing protein</fullName>
    </recommendedName>
</protein>
<evidence type="ECO:0000313" key="2">
    <source>
        <dbReference type="EMBL" id="AKU98071.1"/>
    </source>
</evidence>
<accession>A0A0K1PXF4</accession>
<proteinExistence type="predicted"/>
<dbReference type="EMBL" id="CP012333">
    <property type="protein sequence ID" value="AKU98071.1"/>
    <property type="molecule type" value="Genomic_DNA"/>
</dbReference>
<reference evidence="2 3" key="1">
    <citation type="submission" date="2015-08" db="EMBL/GenBank/DDBJ databases">
        <authorList>
            <person name="Babu N.S."/>
            <person name="Beckwith C.J."/>
            <person name="Beseler K.G."/>
            <person name="Brison A."/>
            <person name="Carone J.V."/>
            <person name="Caskin T.P."/>
            <person name="Diamond M."/>
            <person name="Durham M.E."/>
            <person name="Foxe J.M."/>
            <person name="Go M."/>
            <person name="Henderson B.A."/>
            <person name="Jones I.B."/>
            <person name="McGettigan J.A."/>
            <person name="Micheletti S.J."/>
            <person name="Nasrallah M.E."/>
            <person name="Ortiz D."/>
            <person name="Piller C.R."/>
            <person name="Privatt S.R."/>
            <person name="Schneider S.L."/>
            <person name="Sharp S."/>
            <person name="Smith T.C."/>
            <person name="Stanton J.D."/>
            <person name="Ullery H.E."/>
            <person name="Wilson R.J."/>
            <person name="Serrano M.G."/>
            <person name="Buck G."/>
            <person name="Lee V."/>
            <person name="Wang Y."/>
            <person name="Carvalho R."/>
            <person name="Voegtly L."/>
            <person name="Shi R."/>
            <person name="Duckworth R."/>
            <person name="Johnson A."/>
            <person name="Loviza R."/>
            <person name="Walstead R."/>
            <person name="Shah Z."/>
            <person name="Kiflezghi M."/>
            <person name="Wade K."/>
            <person name="Ball S.L."/>
            <person name="Bradley K.W."/>
            <person name="Asai D.J."/>
            <person name="Bowman C.A."/>
            <person name="Russell D.A."/>
            <person name="Pope W.H."/>
            <person name="Jacobs-Sera D."/>
            <person name="Hendrix R.W."/>
            <person name="Hatfull G.F."/>
        </authorList>
    </citation>
    <scope>NUCLEOTIDE SEQUENCE [LARGE SCALE GENOMIC DNA]</scope>
    <source>
        <strain evidence="2 3">DSM 27648</strain>
    </source>
</reference>
<dbReference type="RefSeq" id="WP_146649106.1">
    <property type="nucleotide sequence ID" value="NZ_CP012333.1"/>
</dbReference>
<dbReference type="Proteomes" id="UP000064967">
    <property type="component" value="Chromosome"/>
</dbReference>
<gene>
    <name evidence="2" type="ORF">AKJ09_04735</name>
</gene>
<keyword evidence="3" id="KW-1185">Reference proteome</keyword>
<sequence>MTLSSDNMLKLMAYADGELAGDDLTEVEKLLATDADAVRFVNDIANLGDFVQEGHATRAGGAIASFDIADAVMAKIAAEPKAAPAVKAEPAAVTSLAAERAKRSRRTQIAGGVAAALALAAALFLVARPQETPMAPAPVAVNASEPSNAPVEVDVTATDTPGQSVSVFYLPAANEVTTSVVVWVDETGAK</sequence>
<dbReference type="STRING" id="1391654.AKJ09_04735"/>
<keyword evidence="1" id="KW-0472">Membrane</keyword>
<evidence type="ECO:0000313" key="3">
    <source>
        <dbReference type="Proteomes" id="UP000064967"/>
    </source>
</evidence>
<name>A0A0K1PXF4_9BACT</name>
<feature type="transmembrane region" description="Helical" evidence="1">
    <location>
        <begin position="109"/>
        <end position="127"/>
    </location>
</feature>
<dbReference type="AlphaFoldDB" id="A0A0K1PXF4"/>